<dbReference type="InterPro" id="IPR049245">
    <property type="entry name" value="DUF6880"/>
</dbReference>
<evidence type="ECO:0000313" key="2">
    <source>
        <dbReference type="Proteomes" id="UP000284451"/>
    </source>
</evidence>
<proteinExistence type="predicted"/>
<dbReference type="EMBL" id="SAUY01000065">
    <property type="protein sequence ID" value="RWR25591.1"/>
    <property type="molecule type" value="Genomic_DNA"/>
</dbReference>
<sequence length="166" mass="17604">MARKPALSKETLVALGAEKLAGLVLDEAMANAGFKRRINAALAGQSGPAAIAKLIDRRLAGLDRARGFIDWDRVRTFRDDLQGLSDSIVKELCPAAPALGFARLLRFIATHERVFNRVDDSSGKMQDVYWQAIEAIGAAAAALSAADAAAVPEAVMAALGDTEHGY</sequence>
<protein>
    <submittedName>
        <fullName evidence="1">Uncharacterized protein</fullName>
    </submittedName>
</protein>
<organism evidence="1 2">
    <name type="scientific">Paenirhodobacter populi</name>
    <dbReference type="NCBI Taxonomy" id="2306993"/>
    <lineage>
        <taxon>Bacteria</taxon>
        <taxon>Pseudomonadati</taxon>
        <taxon>Pseudomonadota</taxon>
        <taxon>Alphaproteobacteria</taxon>
        <taxon>Rhodobacterales</taxon>
        <taxon>Rhodobacter group</taxon>
        <taxon>Paenirhodobacter</taxon>
    </lineage>
</organism>
<accession>A0A443JYN4</accession>
<reference evidence="1 2" key="2">
    <citation type="submission" date="2019-01" db="EMBL/GenBank/DDBJ databases">
        <authorList>
            <person name="Li Y."/>
        </authorList>
    </citation>
    <scope>NUCLEOTIDE SEQUENCE [LARGE SCALE GENOMIC DNA]</scope>
    <source>
        <strain evidence="1 2">07D10-4-3</strain>
    </source>
</reference>
<dbReference type="Pfam" id="PF21810">
    <property type="entry name" value="DUF6880"/>
    <property type="match status" value="1"/>
</dbReference>
<gene>
    <name evidence="1" type="ORF">D2T29_21895</name>
</gene>
<dbReference type="AlphaFoldDB" id="A0A443JYN4"/>
<name>A0A443JYN4_9RHOB</name>
<comment type="caution">
    <text evidence="1">The sequence shown here is derived from an EMBL/GenBank/DDBJ whole genome shotgun (WGS) entry which is preliminary data.</text>
</comment>
<evidence type="ECO:0000313" key="1">
    <source>
        <dbReference type="EMBL" id="RWR25591.1"/>
    </source>
</evidence>
<dbReference type="Proteomes" id="UP000284451">
    <property type="component" value="Unassembled WGS sequence"/>
</dbReference>
<reference evidence="1 2" key="1">
    <citation type="submission" date="2019-01" db="EMBL/GenBank/DDBJ databases">
        <title>Sinorhodobacter populi sp. nov. isolated from the symptomatic bark tissue of Populus euramericana canker.</title>
        <authorList>
            <person name="Xu G."/>
        </authorList>
    </citation>
    <scope>NUCLEOTIDE SEQUENCE [LARGE SCALE GENOMIC DNA]</scope>
    <source>
        <strain evidence="1 2">07D10-4-3</strain>
    </source>
</reference>
<dbReference type="RefSeq" id="WP_128234160.1">
    <property type="nucleotide sequence ID" value="NZ_SAUY01000065.1"/>
</dbReference>